<sequence>MRKLGDNAIPFKFDFPENDPPSVTLQPGSDDQGSPLGVEYELKLFIADNKEEKPHRRNSVSMAIRKLQYYQPRPMVRQPSTIGSKGFVLSPSKLQLEVTLDKGYYFHGDKIAVQMVVTWPSTISTRKTNSPKSRNFKINS</sequence>
<feature type="compositionally biased region" description="Polar residues" evidence="3">
    <location>
        <begin position="21"/>
        <end position="32"/>
    </location>
</feature>
<dbReference type="GO" id="GO:0007165">
    <property type="term" value="P:signal transduction"/>
    <property type="evidence" value="ECO:0007669"/>
    <property type="project" value="InterPro"/>
</dbReference>
<evidence type="ECO:0000313" key="5">
    <source>
        <dbReference type="EMBL" id="CAL1277968.1"/>
    </source>
</evidence>
<feature type="domain" description="Arrestin-like N-terminal" evidence="4">
    <location>
        <begin position="3"/>
        <end position="69"/>
    </location>
</feature>
<evidence type="ECO:0000256" key="3">
    <source>
        <dbReference type="SAM" id="MobiDB-lite"/>
    </source>
</evidence>
<dbReference type="SUPFAM" id="SSF81296">
    <property type="entry name" value="E set domains"/>
    <property type="match status" value="2"/>
</dbReference>
<dbReference type="InterPro" id="IPR000698">
    <property type="entry name" value="Arrestin"/>
</dbReference>
<keyword evidence="6" id="KW-1185">Reference proteome</keyword>
<reference evidence="5 6" key="1">
    <citation type="submission" date="2024-04" db="EMBL/GenBank/DDBJ databases">
        <authorList>
            <person name="Rising A."/>
            <person name="Reimegard J."/>
            <person name="Sonavane S."/>
            <person name="Akerstrom W."/>
            <person name="Nylinder S."/>
            <person name="Hedman E."/>
            <person name="Kallberg Y."/>
        </authorList>
    </citation>
    <scope>NUCLEOTIDE SEQUENCE [LARGE SCALE GENOMIC DNA]</scope>
</reference>
<dbReference type="Proteomes" id="UP001497382">
    <property type="component" value="Unassembled WGS sequence"/>
</dbReference>
<feature type="region of interest" description="Disordered" evidence="3">
    <location>
        <begin position="1"/>
        <end position="36"/>
    </location>
</feature>
<dbReference type="InterPro" id="IPR011021">
    <property type="entry name" value="Arrestin-like_N"/>
</dbReference>
<accession>A0AAV2A5R9</accession>
<dbReference type="Pfam" id="PF00339">
    <property type="entry name" value="Arrestin_N"/>
    <property type="match status" value="1"/>
</dbReference>
<dbReference type="EMBL" id="CAXIEN010000107">
    <property type="protein sequence ID" value="CAL1277968.1"/>
    <property type="molecule type" value="Genomic_DNA"/>
</dbReference>
<dbReference type="Gene3D" id="2.60.40.640">
    <property type="match status" value="1"/>
</dbReference>
<dbReference type="Gene3D" id="2.60.40.840">
    <property type="match status" value="1"/>
</dbReference>
<keyword evidence="2" id="KW-0716">Sensory transduction</keyword>
<name>A0AAV2A5R9_9ARAC</name>
<protein>
    <recommendedName>
        <fullName evidence="4">Arrestin-like N-terminal domain-containing protein</fullName>
    </recommendedName>
</protein>
<proteinExistence type="inferred from homology"/>
<dbReference type="AlphaFoldDB" id="A0AAV2A5R9"/>
<comment type="caution">
    <text evidence="5">The sequence shown here is derived from an EMBL/GenBank/DDBJ whole genome shotgun (WGS) entry which is preliminary data.</text>
</comment>
<dbReference type="PANTHER" id="PTHR11792">
    <property type="entry name" value="ARRESTIN"/>
    <property type="match status" value="1"/>
</dbReference>
<dbReference type="GO" id="GO:0005737">
    <property type="term" value="C:cytoplasm"/>
    <property type="evidence" value="ECO:0007669"/>
    <property type="project" value="TreeGrafter"/>
</dbReference>
<evidence type="ECO:0000259" key="4">
    <source>
        <dbReference type="Pfam" id="PF00339"/>
    </source>
</evidence>
<organism evidence="5 6">
    <name type="scientific">Larinioides sclopetarius</name>
    <dbReference type="NCBI Taxonomy" id="280406"/>
    <lineage>
        <taxon>Eukaryota</taxon>
        <taxon>Metazoa</taxon>
        <taxon>Ecdysozoa</taxon>
        <taxon>Arthropoda</taxon>
        <taxon>Chelicerata</taxon>
        <taxon>Arachnida</taxon>
        <taxon>Araneae</taxon>
        <taxon>Araneomorphae</taxon>
        <taxon>Entelegynae</taxon>
        <taxon>Araneoidea</taxon>
        <taxon>Araneidae</taxon>
        <taxon>Larinioides</taxon>
    </lineage>
</organism>
<evidence type="ECO:0000256" key="2">
    <source>
        <dbReference type="ARBA" id="ARBA00022606"/>
    </source>
</evidence>
<dbReference type="InterPro" id="IPR014753">
    <property type="entry name" value="Arrestin_N"/>
</dbReference>
<dbReference type="InterPro" id="IPR014756">
    <property type="entry name" value="Ig_E-set"/>
</dbReference>
<gene>
    <name evidence="5" type="ORF">LARSCL_LOCUS9510</name>
</gene>
<dbReference type="InterPro" id="IPR014752">
    <property type="entry name" value="Arrestin-like_C"/>
</dbReference>
<dbReference type="PANTHER" id="PTHR11792:SF23">
    <property type="entry name" value="PHOSRESTIN-1"/>
    <property type="match status" value="1"/>
</dbReference>
<comment type="similarity">
    <text evidence="1">Belongs to the arrestin family.</text>
</comment>
<evidence type="ECO:0000313" key="6">
    <source>
        <dbReference type="Proteomes" id="UP001497382"/>
    </source>
</evidence>
<evidence type="ECO:0000256" key="1">
    <source>
        <dbReference type="ARBA" id="ARBA00005298"/>
    </source>
</evidence>
<dbReference type="GO" id="GO:0002031">
    <property type="term" value="P:G protein-coupled receptor internalization"/>
    <property type="evidence" value="ECO:0007669"/>
    <property type="project" value="TreeGrafter"/>
</dbReference>
<dbReference type="GO" id="GO:0001664">
    <property type="term" value="F:G protein-coupled receptor binding"/>
    <property type="evidence" value="ECO:0007669"/>
    <property type="project" value="TreeGrafter"/>
</dbReference>